<dbReference type="EnsemblMetazoa" id="AALB003252-RA">
    <property type="protein sequence ID" value="AALB003252-PA"/>
    <property type="gene ID" value="AALB003252"/>
</dbReference>
<sequence length="171" mass="18894">MKMGNRRLSTPQQPLRQLSTLPALIFAFILVCTALAAPPAIASYRVPIMRDGEGRLPATGDSGRSAARPPSPPPPAHRFVGGFIDDSLINRDDRRRRKPDDGTADRGCCDGTDVISTEATACPDHRRHTAVRQRQRGVQRTTGPVHTYIKTDKNGHFKWGVRHFVGSKYAR</sequence>
<proteinExistence type="predicted"/>
<name>A0A182F9S6_ANOAL</name>
<keyword evidence="2" id="KW-1185">Reference proteome</keyword>
<dbReference type="AlphaFoldDB" id="A0A182F9S6"/>
<evidence type="ECO:0000313" key="2">
    <source>
        <dbReference type="Proteomes" id="UP000069272"/>
    </source>
</evidence>
<protein>
    <submittedName>
        <fullName evidence="1">Uncharacterized protein</fullName>
    </submittedName>
</protein>
<accession>A0A182F9S6</accession>
<reference evidence="1 2" key="1">
    <citation type="journal article" date="2017" name="G3 (Bethesda)">
        <title>The Physical Genome Mapping of Anopheles albimanus Corrected Scaffold Misassemblies and Identified Interarm Rearrangements in Genus Anopheles.</title>
        <authorList>
            <person name="Artemov G.N."/>
            <person name="Peery A.N."/>
            <person name="Jiang X."/>
            <person name="Tu Z."/>
            <person name="Stegniy V.N."/>
            <person name="Sharakhova M.V."/>
            <person name="Sharakhov I.V."/>
        </authorList>
    </citation>
    <scope>NUCLEOTIDE SEQUENCE [LARGE SCALE GENOMIC DNA]</scope>
    <source>
        <strain evidence="1 2">ALBI9_A</strain>
    </source>
</reference>
<evidence type="ECO:0000313" key="1">
    <source>
        <dbReference type="EnsemblMetazoa" id="AALB003252-PA"/>
    </source>
</evidence>
<dbReference type="Proteomes" id="UP000069272">
    <property type="component" value="Chromosome 3L"/>
</dbReference>
<organism evidence="1 2">
    <name type="scientific">Anopheles albimanus</name>
    <name type="common">New world malaria mosquito</name>
    <dbReference type="NCBI Taxonomy" id="7167"/>
    <lineage>
        <taxon>Eukaryota</taxon>
        <taxon>Metazoa</taxon>
        <taxon>Ecdysozoa</taxon>
        <taxon>Arthropoda</taxon>
        <taxon>Hexapoda</taxon>
        <taxon>Insecta</taxon>
        <taxon>Pterygota</taxon>
        <taxon>Neoptera</taxon>
        <taxon>Endopterygota</taxon>
        <taxon>Diptera</taxon>
        <taxon>Nematocera</taxon>
        <taxon>Culicoidea</taxon>
        <taxon>Culicidae</taxon>
        <taxon>Anophelinae</taxon>
        <taxon>Anopheles</taxon>
    </lineage>
</organism>
<reference evidence="1" key="2">
    <citation type="submission" date="2022-08" db="UniProtKB">
        <authorList>
            <consortium name="EnsemblMetazoa"/>
        </authorList>
    </citation>
    <scope>IDENTIFICATION</scope>
    <source>
        <strain evidence="1">STECLA/ALBI9_A</strain>
    </source>
</reference>
<dbReference type="VEuPathDB" id="VectorBase:AALB20_038496"/>
<dbReference type="VEuPathDB" id="VectorBase:AALB003252"/>